<protein>
    <submittedName>
        <fullName evidence="2">TIGR04388 family protein</fullName>
    </submittedName>
</protein>
<evidence type="ECO:0000256" key="1">
    <source>
        <dbReference type="SAM" id="Coils"/>
    </source>
</evidence>
<dbReference type="NCBIfam" id="TIGR04388">
    <property type="entry name" value="Lepto_longest"/>
    <property type="match status" value="1"/>
</dbReference>
<accession>A0A4R9IM47</accession>
<proteinExistence type="predicted"/>
<comment type="caution">
    <text evidence="2">The sequence shown here is derived from an EMBL/GenBank/DDBJ whole genome shotgun (WGS) entry which is preliminary data.</text>
</comment>
<name>A0A4R9IM47_9LEPT</name>
<dbReference type="OrthoDB" id="345532at2"/>
<reference evidence="3" key="1">
    <citation type="submission" date="2018-10" db="EMBL/GenBank/DDBJ databases">
        <authorList>
            <person name="Vincent A.T."/>
            <person name="Schiettekatte O."/>
            <person name="Bourhy P."/>
            <person name="Veyrier F.J."/>
            <person name="Picardeau M."/>
        </authorList>
    </citation>
    <scope>NUCLEOTIDE SEQUENCE</scope>
    <source>
        <strain evidence="3">201800281</strain>
    </source>
</reference>
<reference evidence="2 4" key="2">
    <citation type="journal article" date="2019" name="PLoS Negl. Trop. Dis.">
        <title>Revisiting the worldwide diversity of Leptospira species in the environment.</title>
        <authorList>
            <person name="Vincent A.T."/>
            <person name="Schiettekatte O."/>
            <person name="Bourhy P."/>
            <person name="Veyrier F.J."/>
            <person name="Picardeau M."/>
        </authorList>
    </citation>
    <scope>NUCLEOTIDE SEQUENCE [LARGE SCALE GENOMIC DNA]</scope>
    <source>
        <strain evidence="2 4">201800280</strain>
        <strain evidence="3">201800281</strain>
    </source>
</reference>
<evidence type="ECO:0000313" key="4">
    <source>
        <dbReference type="Proteomes" id="UP000297394"/>
    </source>
</evidence>
<keyword evidence="1" id="KW-0175">Coiled coil</keyword>
<sequence>MNSKSSFRFFVLTSFFCFTYAVVGQSILESWSPPTYQSSAYSEFYGNVYFSNSLDEWESKVHEVLYLSMGEWEENANRIIEQILSEEKGEDSFVSNEGYLDERRRSLVSEISVFYSAWERDLLDDYFDNRNVFLEKLETGKIDVLYFTRIGQEALYEDFTSEERAIAENRNQILESAKEWEFQWDQTRQEGLDSFANSISQLENDYQSYVQSLANTENQFSENLNAINSYKDTVKVALREIVSQLKTGLDASCSVSTGCQYKNYDGTYNEAGRLFSRFIGDLSLQLNQSEIDPDSILTSISTQMKEFLSGESSKAFSEYTIFKDQIYTYQTGFQIQLNQSKSNFDLSGAEWRLRNQTYHELSADYKYENWLSGGFGEIGTFSGIYDLEMQGIFQSIHHEDYARLISIINNKLGSGRRVQSLVSANLYTDAFHFINNEKIGDFYVPFAEAFHTNGNLLLDGKKKYGYWVADRHASVISSGRFNFQMGAIAYSLLYEMYDENSSQSSLYWKDNYSQLDRQSNHFQTSLLPAVSHWESKVKEYSNRYEEWKENKNNLLVEATAKLEANRLEIERSKETWLKSLDEEKHVGLKSWAELYEAGELKANPTPSISAWKPNLKKEEFSLANVMEFQSLANFGESIEGIQIGGNGLLQEFHKTITGVGQYASFLQMNRDLEQIQSSEQKKLINQMSYSIQWELLGGRELTKEERILLGNYDSSQLTEAEQNRFGSCYENPNADICKNLLKKEYDVTIDDKNGVLTLKKEIYNGLLAGKNAEGQYNAGKTEEVRQIQLSSIGKLNVPNGNSFFTTWSDEDWATLFQKKADTAQSFLANSLQRDKHSIHSNMNSIQEKNNRNKDLFQIRKESQENADSLVQELAVAYFTGGASGMRASLKGKLDSAVNNEIAKAWVTATGGSESDIQIASMMVDFMQGRRNARKIKSRDQYISVKNPIQAIEKIVAKTVSTTLKVADIVTLGLSTVTLNITQAPVMAMTKLAIGERQYDKLNDQIAGTDKRLEEIKANEQMLIQNGISMAVSQSTGIPTEAISKMLGDKYGQQKAKKANKAMAKNPIFDIGSQVVGAFGGMLKTAIVACGIPEDEIQSILEDTNGIINAGNLNSNTSSNNSFGYALQAMGMQAGWTKHQSSYLNLRDSKAVVEELGKKALAKEIAKSLGMDESVIGQIVNSNYSSYQKQKSDKKARSNAVRQTVVNAASIALTLGASGMLTGVNSALSSIGKAVSTLSNGLLPATTRIGQAVASTFLQTIAGSHEGPKGALAGFANGVLGGISQGMGKFQSGYFKGMVPGVGVTYSDKNGWGGSLGIGNAISNLSLSFSENGNTSLQASKSLGGGVQLAADLTTNGAANIGFNYNPTGKGPRTDWNYSMTYDLNGGGFSGSIGYTDPISKLGLKSSVDKNGISTSSELQGIILGTNSDDGFEMSEMNFAEQNINAAQDLSDSGDGATALLQDNDSDPFTDFATAAGTMGTLLLSGIGLGLGLRNRFGGGLSNSIAVGSDSRSLSIEASSENSILGNLTNPFKSGILRFGEVVSRFADGFTIEKNTNNKNNLDPDVKQKTQSEQIKKIEASIIDDYSKDSRIDTEKKLYELRKAGADTTEIEAKLKKLRGDKDVPIPAKVEKELKEYIRLREGSSLYPLNPEATNLVSSTEALARINLNHDTKKETNAAYLKRLGKEISEASQNVDLSTKELVTEHAVNVAKLLGKSLKGKISYDQYKIIDGKKDVSAVNPVDANGFRAVDGLDCIRFIGAVLNASGITANGSFANLNTELYQMPDETKNMDLEYGNRNAHYNGVEYLRQASNFMTLVSDRITTSQDLTNHKTNFQAKELSVGLIGITRANENLPDSNISAVKSDHVYMITDKRFNQDLGIFEYQIAESRGGKGIDNRWIRSESKLVLSKKIEEELKKSKLSKKAIQERIKLLLASSEHSDYLNRSEFYELKPQARVGTNNET</sequence>
<gene>
    <name evidence="2" type="ORF">EHQ23_11715</name>
    <name evidence="3" type="ORF">EHQ26_13320</name>
</gene>
<dbReference type="EMBL" id="RQFM01000022">
    <property type="protein sequence ID" value="TGK85320.1"/>
    <property type="molecule type" value="Genomic_DNA"/>
</dbReference>
<dbReference type="RefSeq" id="WP_135748218.1">
    <property type="nucleotide sequence ID" value="NZ_RQFL01000024.1"/>
</dbReference>
<dbReference type="EMBL" id="RQFL01000024">
    <property type="protein sequence ID" value="TGK91080.1"/>
    <property type="molecule type" value="Genomic_DNA"/>
</dbReference>
<dbReference type="Proteomes" id="UP000297394">
    <property type="component" value="Unassembled WGS sequence"/>
</dbReference>
<dbReference type="Proteomes" id="UP000297918">
    <property type="component" value="Unassembled WGS sequence"/>
</dbReference>
<dbReference type="InterPro" id="IPR030885">
    <property type="entry name" value="Lepto_longest"/>
</dbReference>
<evidence type="ECO:0000313" key="5">
    <source>
        <dbReference type="Proteomes" id="UP000297918"/>
    </source>
</evidence>
<evidence type="ECO:0000313" key="2">
    <source>
        <dbReference type="EMBL" id="TGK85320.1"/>
    </source>
</evidence>
<evidence type="ECO:0000313" key="3">
    <source>
        <dbReference type="EMBL" id="TGK91080.1"/>
    </source>
</evidence>
<feature type="coiled-coil region" evidence="1">
    <location>
        <begin position="530"/>
        <end position="575"/>
    </location>
</feature>
<organism evidence="2 4">
    <name type="scientific">Leptospira bourretii</name>
    <dbReference type="NCBI Taxonomy" id="2484962"/>
    <lineage>
        <taxon>Bacteria</taxon>
        <taxon>Pseudomonadati</taxon>
        <taxon>Spirochaetota</taxon>
        <taxon>Spirochaetia</taxon>
        <taxon>Leptospirales</taxon>
        <taxon>Leptospiraceae</taxon>
        <taxon>Leptospira</taxon>
    </lineage>
</organism>
<keyword evidence="5" id="KW-1185">Reference proteome</keyword>